<protein>
    <submittedName>
        <fullName evidence="1">Tandem-95 repeat protein</fullName>
    </submittedName>
</protein>
<sequence>IGEPTKLDLTASKTDILCNGGTSTVTLTATGGTGAYLYSRDGTAFQASNIFDNLAAGDYTFTVRDGNGCSYSMPTQVNIGEPTKLDLTASKTDILCNGGTSTVTLTATGGTGTYRYSRDGTAFQASNIFDNLSAGGYTFTVRDANGCSYSTPTQLSITEPVKLDLTASKTDILCNGGTSTVTLTATGGTGTYGYSKDGTAFQSSNIFDNLSAGDYTFTVKDANGCSYSTPTQVNIGEPAKLEISETHENIKCYGSETGFINISVSGGKPPYTYLWNSGIKTQSLSNLKSGDYSVLVTDANGCSVSKLIKITQPNAPISISETHQNNICFGEKNGKINVIVLGGTPPYQYQWNNGAKTPNLSNLGSGTYQLTVTDKNNCSQLISVDITPLKLFAVKEQIEQIKCFGENSGKINLVLDGGVAPYQIKWANGKTGNTLDNLTVGTYSYVAKDNYGCTIAGAVKITQPQPLSAKTTVKNTTCKYSPDGAILIEVDGGTKPYRFIWNGQDRDKNSTLLNITAGKYTIDIIDANNCSLKVFAEVMPGNCSPNAANDNYITKEDTPIIIETPGIIVNDSDPDDDPIKVDLTSAKDPDMQNGAIDRKQSNFRTKNGYVTLNDDGAFIYSPNQNFYGKENFVYKVTDGSLNSNLAVVTIVVEAVNDPPKAIDDTYLTKEDIPVNGTVAPNDSDPDNDKLTFTLVNPPINGNLTFNADGSFNYIPEPNFNGTVTFNYQVCDPQGLCDAAMATITITPVNDPPIALDDKFYLERNGQISQTVIKNDSDPDGDVLNFTAITQPKNGTLTFNADGTFVYKPNQGFKGIDTFDYRACDPLGLCDDATVTLIVQPMVTVSLIPPSGTIKEGENIEVTAVLTESLIEDVNIYLSFDGSATLNSDYKLTGDYVTINIPAGKTVTTQKFKVNALLDDIRDDNETVNASISKTDQPSFVIIGNGSIITIKDVYPESKPLGPEENPNINPDPLVSPNGDGKGNESFVIYNISKYPNNEVIIFNRWGNEVYRTKGYDNKGNSFRGVANVGILTNSNKELVDGVYYYIIYTDDNNKRKLNKGYLILKR</sequence>
<reference evidence="1 2" key="1">
    <citation type="submission" date="2020-12" db="EMBL/GenBank/DDBJ databases">
        <title>Bacterial novel species Pedobacter sp. SD-b isolated from soil.</title>
        <authorList>
            <person name="Jung H.-Y."/>
        </authorList>
    </citation>
    <scope>NUCLEOTIDE SEQUENCE [LARGE SCALE GENOMIC DNA]</scope>
    <source>
        <strain evidence="1 2">SD-b</strain>
    </source>
</reference>
<feature type="non-terminal residue" evidence="1">
    <location>
        <position position="1"/>
    </location>
</feature>
<dbReference type="Gene3D" id="2.60.40.740">
    <property type="match status" value="2"/>
</dbReference>
<dbReference type="SUPFAM" id="SSF141072">
    <property type="entry name" value="CalX-like"/>
    <property type="match status" value="1"/>
</dbReference>
<keyword evidence="2" id="KW-1185">Reference proteome</keyword>
<dbReference type="EMBL" id="JAEHFY010000017">
    <property type="protein sequence ID" value="MBK0383709.1"/>
    <property type="molecule type" value="Genomic_DNA"/>
</dbReference>
<dbReference type="Gene3D" id="2.60.40.3440">
    <property type="match status" value="3"/>
</dbReference>
<dbReference type="Proteomes" id="UP000660024">
    <property type="component" value="Unassembled WGS sequence"/>
</dbReference>
<dbReference type="Pfam" id="PF17963">
    <property type="entry name" value="Big_9"/>
    <property type="match status" value="3"/>
</dbReference>
<comment type="caution">
    <text evidence="1">The sequence shown here is derived from an EMBL/GenBank/DDBJ whole genome shotgun (WGS) entry which is preliminary data.</text>
</comment>
<dbReference type="InterPro" id="IPR025667">
    <property type="entry name" value="SprB_repeat"/>
</dbReference>
<accession>A0ABS1BND2</accession>
<proteinExistence type="predicted"/>
<dbReference type="Gene3D" id="2.60.40.2030">
    <property type="match status" value="1"/>
</dbReference>
<evidence type="ECO:0000313" key="2">
    <source>
        <dbReference type="Proteomes" id="UP000660024"/>
    </source>
</evidence>
<dbReference type="RefSeq" id="WP_200586723.1">
    <property type="nucleotide sequence ID" value="NZ_JAEHFY010000017.1"/>
</dbReference>
<dbReference type="InterPro" id="IPR038081">
    <property type="entry name" value="CalX-like_sf"/>
</dbReference>
<gene>
    <name evidence="1" type="ORF">I5M32_12140</name>
</gene>
<dbReference type="NCBIfam" id="NF012211">
    <property type="entry name" value="tand_rpt_95"/>
    <property type="match status" value="3"/>
</dbReference>
<evidence type="ECO:0000313" key="1">
    <source>
        <dbReference type="EMBL" id="MBK0383709.1"/>
    </source>
</evidence>
<organism evidence="1 2">
    <name type="scientific">Pedobacter segetis</name>
    <dbReference type="NCBI Taxonomy" id="2793069"/>
    <lineage>
        <taxon>Bacteria</taxon>
        <taxon>Pseudomonadati</taxon>
        <taxon>Bacteroidota</taxon>
        <taxon>Sphingobacteriia</taxon>
        <taxon>Sphingobacteriales</taxon>
        <taxon>Sphingobacteriaceae</taxon>
        <taxon>Pedobacter</taxon>
    </lineage>
</organism>
<dbReference type="Pfam" id="PF13573">
    <property type="entry name" value="SprB"/>
    <property type="match status" value="6"/>
</dbReference>
<name>A0ABS1BND2_9SPHI</name>
<dbReference type="Pfam" id="PF13585">
    <property type="entry name" value="CHU_C"/>
    <property type="match status" value="1"/>
</dbReference>